<dbReference type="PROSITE" id="PS50949">
    <property type="entry name" value="HTH_GNTR"/>
    <property type="match status" value="1"/>
</dbReference>
<dbReference type="SUPFAM" id="SSF46785">
    <property type="entry name" value="Winged helix' DNA-binding domain"/>
    <property type="match status" value="1"/>
</dbReference>
<sequence length="232" mass="26203">MARSAKPAGTDETQVNAARERFQRIYSILRSRICMLDYPPGTRLSEEALAAEFGISRTPVRRVLGWLESQGLLRSVQGVGTIVTDVEIGAFAQVYQLRMELAELVGKLSPVPPSEETIRLFHELEARGVELVARPDPRNFAQLNIDFFHALMRLTENEPLREISERLYYQTARIWLKSISHMDLAEEVAVFAREIAEIRTAVEIGDVSAAAYIRRSHISMSFVRLSTTSALR</sequence>
<dbReference type="InterPro" id="IPR008920">
    <property type="entry name" value="TF_FadR/GntR_C"/>
</dbReference>
<dbReference type="Gene3D" id="1.10.10.10">
    <property type="entry name" value="Winged helix-like DNA-binding domain superfamily/Winged helix DNA-binding domain"/>
    <property type="match status" value="1"/>
</dbReference>
<dbReference type="Gene3D" id="1.20.120.530">
    <property type="entry name" value="GntR ligand-binding domain-like"/>
    <property type="match status" value="1"/>
</dbReference>
<evidence type="ECO:0000313" key="5">
    <source>
        <dbReference type="EMBL" id="MBW9051445.1"/>
    </source>
</evidence>
<dbReference type="InterPro" id="IPR036388">
    <property type="entry name" value="WH-like_DNA-bd_sf"/>
</dbReference>
<keyword evidence="6" id="KW-1185">Reference proteome</keyword>
<dbReference type="SUPFAM" id="SSF48008">
    <property type="entry name" value="GntR ligand-binding domain-like"/>
    <property type="match status" value="1"/>
</dbReference>
<dbReference type="InterPro" id="IPR011711">
    <property type="entry name" value="GntR_C"/>
</dbReference>
<dbReference type="CDD" id="cd07377">
    <property type="entry name" value="WHTH_GntR"/>
    <property type="match status" value="1"/>
</dbReference>
<dbReference type="SMART" id="SM00895">
    <property type="entry name" value="FCD"/>
    <property type="match status" value="1"/>
</dbReference>
<dbReference type="InterPro" id="IPR000524">
    <property type="entry name" value="Tscrpt_reg_HTH_GntR"/>
</dbReference>
<dbReference type="SMART" id="SM00345">
    <property type="entry name" value="HTH_GNTR"/>
    <property type="match status" value="1"/>
</dbReference>
<accession>A0ABS7GQ09</accession>
<protein>
    <submittedName>
        <fullName evidence="5">GntR family transcriptional regulator</fullName>
    </submittedName>
</protein>
<evidence type="ECO:0000256" key="2">
    <source>
        <dbReference type="ARBA" id="ARBA00023125"/>
    </source>
</evidence>
<keyword evidence="1" id="KW-0805">Transcription regulation</keyword>
<dbReference type="Pfam" id="PF00392">
    <property type="entry name" value="GntR"/>
    <property type="match status" value="1"/>
</dbReference>
<keyword evidence="3" id="KW-0804">Transcription</keyword>
<dbReference type="Proteomes" id="UP000717752">
    <property type="component" value="Unassembled WGS sequence"/>
</dbReference>
<dbReference type="InterPro" id="IPR036390">
    <property type="entry name" value="WH_DNA-bd_sf"/>
</dbReference>
<feature type="domain" description="HTH gntR-type" evidence="4">
    <location>
        <begin position="19"/>
        <end position="86"/>
    </location>
</feature>
<name>A0ABS7GQ09_9HYPH</name>
<dbReference type="PRINTS" id="PR00035">
    <property type="entry name" value="HTHGNTR"/>
</dbReference>
<comment type="caution">
    <text evidence="5">The sequence shown here is derived from an EMBL/GenBank/DDBJ whole genome shotgun (WGS) entry which is preliminary data.</text>
</comment>
<keyword evidence="2" id="KW-0238">DNA-binding</keyword>
<evidence type="ECO:0000313" key="6">
    <source>
        <dbReference type="Proteomes" id="UP000717752"/>
    </source>
</evidence>
<evidence type="ECO:0000259" key="4">
    <source>
        <dbReference type="PROSITE" id="PS50949"/>
    </source>
</evidence>
<evidence type="ECO:0000256" key="3">
    <source>
        <dbReference type="ARBA" id="ARBA00023163"/>
    </source>
</evidence>
<dbReference type="Pfam" id="PF07729">
    <property type="entry name" value="FCD"/>
    <property type="match status" value="1"/>
</dbReference>
<evidence type="ECO:0000256" key="1">
    <source>
        <dbReference type="ARBA" id="ARBA00023015"/>
    </source>
</evidence>
<dbReference type="PANTHER" id="PTHR43537">
    <property type="entry name" value="TRANSCRIPTIONAL REGULATOR, GNTR FAMILY"/>
    <property type="match status" value="1"/>
</dbReference>
<gene>
    <name evidence="5" type="ORF">JNB85_03330</name>
</gene>
<proteinExistence type="predicted"/>
<reference evidence="5 6" key="1">
    <citation type="journal article" date="2021" name="MBio">
        <title>Poor Competitiveness of Bradyrhizobium in Pigeon Pea Root Colonization in Indian Soils.</title>
        <authorList>
            <person name="Chalasani D."/>
            <person name="Basu A."/>
            <person name="Pullabhotla S.V.S.R.N."/>
            <person name="Jorrin B."/>
            <person name="Neal A.L."/>
            <person name="Poole P.S."/>
            <person name="Podile A.R."/>
            <person name="Tkacz A."/>
        </authorList>
    </citation>
    <scope>NUCLEOTIDE SEQUENCE [LARGE SCALE GENOMIC DNA]</scope>
    <source>
        <strain evidence="5 6">HU56</strain>
    </source>
</reference>
<organism evidence="5 6">
    <name type="scientific">Rhizobium mesosinicum</name>
    <dbReference type="NCBI Taxonomy" id="335017"/>
    <lineage>
        <taxon>Bacteria</taxon>
        <taxon>Pseudomonadati</taxon>
        <taxon>Pseudomonadota</taxon>
        <taxon>Alphaproteobacteria</taxon>
        <taxon>Hyphomicrobiales</taxon>
        <taxon>Rhizobiaceae</taxon>
        <taxon>Rhizobium/Agrobacterium group</taxon>
        <taxon>Rhizobium</taxon>
    </lineage>
</organism>
<dbReference type="EMBL" id="JAEUAK010000001">
    <property type="protein sequence ID" value="MBW9051445.1"/>
    <property type="molecule type" value="Genomic_DNA"/>
</dbReference>
<dbReference type="PANTHER" id="PTHR43537:SF5">
    <property type="entry name" value="UXU OPERON TRANSCRIPTIONAL REGULATOR"/>
    <property type="match status" value="1"/>
</dbReference>